<feature type="transmembrane region" description="Helical" evidence="1">
    <location>
        <begin position="84"/>
        <end position="104"/>
    </location>
</feature>
<organism evidence="2 3">
    <name type="scientific">Ferrimonas marina</name>
    <dbReference type="NCBI Taxonomy" id="299255"/>
    <lineage>
        <taxon>Bacteria</taxon>
        <taxon>Pseudomonadati</taxon>
        <taxon>Pseudomonadota</taxon>
        <taxon>Gammaproteobacteria</taxon>
        <taxon>Alteromonadales</taxon>
        <taxon>Ferrimonadaceae</taxon>
        <taxon>Ferrimonas</taxon>
    </lineage>
</organism>
<sequence length="122" mass="13506">MYLQFAIEVTLMVSLLWLMTRRDLSFPSVLLAVVAAIAADIAIGFSGLSSQLPVSLMPYYNKMILSLYVIVPLAVWSFRPKTDLLVRLSYAFCLLGLNLTIFALRGLGLTDALMDQIAHLPV</sequence>
<name>A0A1M5S356_9GAMM</name>
<gene>
    <name evidence="2" type="ORF">SAMN02745129_1852</name>
</gene>
<keyword evidence="1" id="KW-1133">Transmembrane helix</keyword>
<dbReference type="STRING" id="299255.SAMN02745129_1852"/>
<reference evidence="2 3" key="1">
    <citation type="submission" date="2016-11" db="EMBL/GenBank/DDBJ databases">
        <authorList>
            <person name="Jaros S."/>
            <person name="Januszkiewicz K."/>
            <person name="Wedrychowicz H."/>
        </authorList>
    </citation>
    <scope>NUCLEOTIDE SEQUENCE [LARGE SCALE GENOMIC DNA]</scope>
    <source>
        <strain evidence="2 3">DSM 16917</strain>
    </source>
</reference>
<evidence type="ECO:0000313" key="2">
    <source>
        <dbReference type="EMBL" id="SHH32901.1"/>
    </source>
</evidence>
<dbReference type="AlphaFoldDB" id="A0A1M5S356"/>
<proteinExistence type="predicted"/>
<keyword evidence="1" id="KW-0472">Membrane</keyword>
<feature type="transmembrane region" description="Helical" evidence="1">
    <location>
        <begin position="59"/>
        <end position="78"/>
    </location>
</feature>
<keyword evidence="3" id="KW-1185">Reference proteome</keyword>
<keyword evidence="1" id="KW-0812">Transmembrane</keyword>
<evidence type="ECO:0000256" key="1">
    <source>
        <dbReference type="SAM" id="Phobius"/>
    </source>
</evidence>
<dbReference type="Proteomes" id="UP000184268">
    <property type="component" value="Unassembled WGS sequence"/>
</dbReference>
<dbReference type="RefSeq" id="WP_067662901.1">
    <property type="nucleotide sequence ID" value="NZ_FQXG01000002.1"/>
</dbReference>
<dbReference type="EMBL" id="FQXG01000002">
    <property type="protein sequence ID" value="SHH32901.1"/>
    <property type="molecule type" value="Genomic_DNA"/>
</dbReference>
<accession>A0A1M5S356</accession>
<evidence type="ECO:0000313" key="3">
    <source>
        <dbReference type="Proteomes" id="UP000184268"/>
    </source>
</evidence>
<protein>
    <submittedName>
        <fullName evidence="2">Uncharacterized protein</fullName>
    </submittedName>
</protein>
<feature type="transmembrane region" description="Helical" evidence="1">
    <location>
        <begin position="24"/>
        <end position="47"/>
    </location>
</feature>